<feature type="compositionally biased region" description="Low complexity" evidence="10">
    <location>
        <begin position="1369"/>
        <end position="1387"/>
    </location>
</feature>
<evidence type="ECO:0000256" key="8">
    <source>
        <dbReference type="PROSITE-ProRule" id="PRU00035"/>
    </source>
</evidence>
<dbReference type="PROSITE" id="PS00633">
    <property type="entry name" value="BROMODOMAIN_1"/>
    <property type="match status" value="1"/>
</dbReference>
<dbReference type="OMA" id="RMEIVQC"/>
<feature type="domain" description="HSA" evidence="14">
    <location>
        <begin position="389"/>
        <end position="462"/>
    </location>
</feature>
<dbReference type="InterPro" id="IPR000330">
    <property type="entry name" value="SNF2_N"/>
</dbReference>
<feature type="domain" description="QLQ" evidence="15">
    <location>
        <begin position="156"/>
        <end position="191"/>
    </location>
</feature>
<evidence type="ECO:0000256" key="9">
    <source>
        <dbReference type="SAM" id="Coils"/>
    </source>
</evidence>
<comment type="subcellular location">
    <subcellularLocation>
        <location evidence="1">Nucleus</location>
    </subcellularLocation>
</comment>
<sequence>MCSRTVDPAVRYFQSCLSMQQPPQQMQIPPTTGPPPVMNGQEPPRSQPAPPLPPPQQQQVFVPGQGGYVSPPMMPVAQGPPTVHHQPPLSAQMQGGAPPNVIVGRPQPLPGQGYDGAPPPLYPPHPGASYGGSAAAGAVFPPPPNTSVGPMLQPSAFVKSQLGQLRAQISAYKLLSKSQSVPENILYLAEGRVPPTAAPGFHSYQPRAPVPAPPPQPGQEVPSQQIYAQQQQPPPPSQNRPPNYPPHQMPMRWGYPGYTGPPPNAAYMAASQAPLIGRSRIGSIQRPQGLDPVELLKEREQRIQSRIGQRIKTLSSLSVFSTPQQRVSLEIELRSLRLLNFQRQLRQDIVSAMRRDTSLETALNIKAYRRPKKQSLREARFTEKLERQMKHEQEKRRRQKHQEFLNAVLSHGREFREYHRNASVRMSKINKAILTAERDRRRTQQRIDRERMRRLMEEDDAGYRTLIDKKKNKRLHYLLTQTDQFIDNLAKLVKDHKKEQNKLRIKDIRERCRAAQERCLLNAVNKYHALAKNLIFEGVTAPAWLNTLPPPGVFPDELVQASRELAAGKAPLLTTIPWPNIRLPVANPSTKEILEGESAPYANEAHTWLQEHPGWEIAPTDENGVVQVDLVEEDEEASAKKKNVSADDDDDAVMDSVRGNEDDEYKSGGSQSYYTLAHAIREQVKEQASILVNGKLKEYQMRGLEWLVSLYNNNLNGILADEMGLGKTIQTIGLITYLMEKKRVNGPYLIIVPLSYLTLFSSSVMANWAMEFEKWAPSVKKILYKGSPQCRRALQNQIKAAKFNVLLTTYEYIIKDKSALSKVNWRYMIIDEGHRMKNHHCKLTQILNHHYNAPYRLLLTGTPLQNKLPELWALLNFLLPKIFDSCNTFEQWFNAPFAATGEKVELNHEETLLIIRRLHKVLRPFLLRRLKKEVESQLPEKVEYVIRCEMSALQRVLYSYMQSKGVILTDGSERDKKGKGGTRTLMNTIMQLRKICNHPFMFSHIEAAIAEFQNPPLPGQLPPTQVEGKLLFRSSGKFELLDRILPKLRATGHRVLIFCQMTSLMTIMQDYFDYRGFRYLRLDGATRADDRGEMLKEFNDESQEYFIFLLSTRAGGLGLNLQTADTVIIFDSDWNPHQDLQAQDRAHRIGQQNEVRVLRLITINSVEEKILAAARYKLNVDEKVIQAGMFDNKSTGLERRQFLQNLLEADDEADEDENEAPDDETVNQMLARTEKEFDIYQRMDAERQVTERQQAKPEPRLMEYSELPDWIVRNEEEVEKSLAMDESCLLTMRRQRKEVDYSDALTDRQFLKAIDEGSLEEAEEKSRQRKAKRKRKRNEPDYSGMDDASSEAGSSVKAAPAVKRRRGRPPQSASAASSSNARRPISPKLQERMKRLLQIVIDYKDKDQRVLSEPFMKLPTRKELPDYYEVIKRPVDFHRIKTRVRDGKYRSMDELEADILLLCKNAQTYNMDGSLIFEDSVVLQTVWTNAREQLEALEGVPEESETMAEDGDETSSSRKASTRHPPTQTTPSNVEEETMDDTIIGGGGGGGCSGVVDITGDDSTSRGSFSTKSRKSSTSRKPSLLHSKVMMSESYATTSGTSCGPSMSTSASVTAIPSVVEGDNADVSASTSSSLLPPRKARSTSKPIVYDNSDEEDVEDDGLDEDDDDDY</sequence>
<dbReference type="Pfam" id="PF07533">
    <property type="entry name" value="BRK"/>
    <property type="match status" value="1"/>
</dbReference>
<dbReference type="PROSITE" id="PS51192">
    <property type="entry name" value="HELICASE_ATP_BIND_1"/>
    <property type="match status" value="1"/>
</dbReference>
<dbReference type="InterPro" id="IPR027417">
    <property type="entry name" value="P-loop_NTPase"/>
</dbReference>
<keyword evidence="5" id="KW-0010">Activator</keyword>
<dbReference type="InterPro" id="IPR038718">
    <property type="entry name" value="SNF2-like_sf"/>
</dbReference>
<evidence type="ECO:0000256" key="7">
    <source>
        <dbReference type="ARBA" id="ARBA00023242"/>
    </source>
</evidence>
<dbReference type="SUPFAM" id="SSF47370">
    <property type="entry name" value="Bromodomain"/>
    <property type="match status" value="1"/>
</dbReference>
<gene>
    <name evidence="16" type="ORF">EGR_01920</name>
</gene>
<evidence type="ECO:0000256" key="4">
    <source>
        <dbReference type="ARBA" id="ARBA00023117"/>
    </source>
</evidence>
<dbReference type="InterPro" id="IPR001487">
    <property type="entry name" value="Bromodomain"/>
</dbReference>
<dbReference type="InterPro" id="IPR014978">
    <property type="entry name" value="Gln-Leu-Gln_QLQ"/>
</dbReference>
<dbReference type="FunFam" id="3.40.50.10810:FF:000008">
    <property type="entry name" value="Chromatin structure-remodeling complex subunit snf21"/>
    <property type="match status" value="1"/>
</dbReference>
<dbReference type="STRING" id="6210.W6UQZ4"/>
<dbReference type="InterPro" id="IPR006576">
    <property type="entry name" value="BRK_domain"/>
</dbReference>
<dbReference type="OrthoDB" id="6017at2759"/>
<dbReference type="GeneID" id="36337635"/>
<dbReference type="InterPro" id="IPR014012">
    <property type="entry name" value="HSA_dom"/>
</dbReference>
<keyword evidence="3" id="KW-0805">Transcription regulation</keyword>
<keyword evidence="4 8" id="KW-0103">Bromodomain</keyword>
<dbReference type="GO" id="GO:0016787">
    <property type="term" value="F:hydrolase activity"/>
    <property type="evidence" value="ECO:0007669"/>
    <property type="project" value="UniProtKB-KW"/>
</dbReference>
<dbReference type="Gene3D" id="1.20.5.170">
    <property type="match status" value="1"/>
</dbReference>
<keyword evidence="7" id="KW-0539">Nucleus</keyword>
<evidence type="ECO:0000256" key="2">
    <source>
        <dbReference type="ARBA" id="ARBA00022801"/>
    </source>
</evidence>
<feature type="domain" description="Bromo" evidence="11">
    <location>
        <begin position="1407"/>
        <end position="1477"/>
    </location>
</feature>
<dbReference type="Gene3D" id="3.40.50.300">
    <property type="entry name" value="P-loop containing nucleotide triphosphate hydrolases"/>
    <property type="match status" value="1"/>
</dbReference>
<feature type="compositionally biased region" description="Pro residues" evidence="10">
    <location>
        <begin position="232"/>
        <end position="248"/>
    </location>
</feature>
<evidence type="ECO:0000259" key="15">
    <source>
        <dbReference type="PROSITE" id="PS51666"/>
    </source>
</evidence>
<dbReference type="SMR" id="W6UQZ4"/>
<evidence type="ECO:0000259" key="14">
    <source>
        <dbReference type="PROSITE" id="PS51204"/>
    </source>
</evidence>
<dbReference type="InterPro" id="IPR049730">
    <property type="entry name" value="SNF2/RAD54-like_C"/>
</dbReference>
<dbReference type="CTD" id="36337635"/>
<dbReference type="InterPro" id="IPR014001">
    <property type="entry name" value="Helicase_ATP-bd"/>
</dbReference>
<dbReference type="PROSITE" id="PS51194">
    <property type="entry name" value="HELICASE_CTER"/>
    <property type="match status" value="1"/>
</dbReference>
<evidence type="ECO:0000256" key="3">
    <source>
        <dbReference type="ARBA" id="ARBA00023015"/>
    </source>
</evidence>
<dbReference type="SMART" id="SM00490">
    <property type="entry name" value="HELICc"/>
    <property type="match status" value="1"/>
</dbReference>
<dbReference type="PROSITE" id="PS51204">
    <property type="entry name" value="HSA"/>
    <property type="match status" value="1"/>
</dbReference>
<feature type="region of interest" description="Disordered" evidence="10">
    <location>
        <begin position="1318"/>
        <end position="1388"/>
    </location>
</feature>
<keyword evidence="17" id="KW-1185">Reference proteome</keyword>
<comment type="caution">
    <text evidence="16">The sequence shown here is derived from an EMBL/GenBank/DDBJ whole genome shotgun (WGS) entry which is preliminary data.</text>
</comment>
<dbReference type="SMART" id="SM01314">
    <property type="entry name" value="SnAC"/>
    <property type="match status" value="1"/>
</dbReference>
<evidence type="ECO:0000256" key="1">
    <source>
        <dbReference type="ARBA" id="ARBA00004123"/>
    </source>
</evidence>
<dbReference type="InterPro" id="IPR001650">
    <property type="entry name" value="Helicase_C-like"/>
</dbReference>
<feature type="region of interest" description="Disordered" evidence="10">
    <location>
        <begin position="1619"/>
        <end position="1671"/>
    </location>
</feature>
<dbReference type="Gene3D" id="1.20.920.10">
    <property type="entry name" value="Bromodomain-like"/>
    <property type="match status" value="1"/>
</dbReference>
<dbReference type="FunFam" id="3.40.50.300:FF:003020">
    <property type="entry name" value="SNF2-related domain-containing protein"/>
    <property type="match status" value="1"/>
</dbReference>
<dbReference type="InterPro" id="IPR029295">
    <property type="entry name" value="SnAC"/>
</dbReference>
<dbReference type="SMART" id="SM00592">
    <property type="entry name" value="BRK"/>
    <property type="match status" value="1"/>
</dbReference>
<feature type="region of interest" description="Disordered" evidence="10">
    <location>
        <begin position="633"/>
        <end position="667"/>
    </location>
</feature>
<feature type="region of interest" description="Disordered" evidence="10">
    <location>
        <begin position="20"/>
        <end position="86"/>
    </location>
</feature>
<feature type="coiled-coil region" evidence="9">
    <location>
        <begin position="486"/>
        <end position="518"/>
    </location>
</feature>
<dbReference type="KEGG" id="egl:EGR_01920"/>
<evidence type="ECO:0000313" key="16">
    <source>
        <dbReference type="EMBL" id="EUB63116.1"/>
    </source>
</evidence>
<dbReference type="PANTHER" id="PTHR10799">
    <property type="entry name" value="SNF2/RAD54 HELICASE FAMILY"/>
    <property type="match status" value="1"/>
</dbReference>
<feature type="compositionally biased region" description="Acidic residues" evidence="10">
    <location>
        <begin position="1652"/>
        <end position="1671"/>
    </location>
</feature>
<proteinExistence type="predicted"/>
<keyword evidence="9" id="KW-0175">Coiled coil</keyword>
<keyword evidence="2" id="KW-0378">Hydrolase</keyword>
<dbReference type="PROSITE" id="PS51666">
    <property type="entry name" value="QLQ"/>
    <property type="match status" value="1"/>
</dbReference>
<dbReference type="Pfam" id="PF07529">
    <property type="entry name" value="HSA"/>
    <property type="match status" value="1"/>
</dbReference>
<dbReference type="CDD" id="cd17996">
    <property type="entry name" value="DEXHc_SMARCA2_SMARCA4"/>
    <property type="match status" value="1"/>
</dbReference>
<feature type="compositionally biased region" description="Gly residues" evidence="10">
    <location>
        <begin position="1544"/>
        <end position="1553"/>
    </location>
</feature>
<evidence type="ECO:0000259" key="11">
    <source>
        <dbReference type="PROSITE" id="PS50014"/>
    </source>
</evidence>
<feature type="compositionally biased region" description="Pro residues" evidence="10">
    <location>
        <begin position="208"/>
        <end position="217"/>
    </location>
</feature>
<dbReference type="Gene3D" id="3.40.5.120">
    <property type="match status" value="1"/>
</dbReference>
<evidence type="ECO:0000313" key="17">
    <source>
        <dbReference type="Proteomes" id="UP000019149"/>
    </source>
</evidence>
<feature type="compositionally biased region" description="Polar residues" evidence="10">
    <location>
        <begin position="1524"/>
        <end position="1533"/>
    </location>
</feature>
<dbReference type="CDD" id="cd18793">
    <property type="entry name" value="SF2_C_SNF"/>
    <property type="match status" value="1"/>
</dbReference>
<feature type="domain" description="Helicase C-terminal" evidence="13">
    <location>
        <begin position="1040"/>
        <end position="1201"/>
    </location>
</feature>
<organism evidence="16 17">
    <name type="scientific">Echinococcus granulosus</name>
    <name type="common">Hydatid tapeworm</name>
    <dbReference type="NCBI Taxonomy" id="6210"/>
    <lineage>
        <taxon>Eukaryota</taxon>
        <taxon>Metazoa</taxon>
        <taxon>Spiralia</taxon>
        <taxon>Lophotrochozoa</taxon>
        <taxon>Platyhelminthes</taxon>
        <taxon>Cestoda</taxon>
        <taxon>Eucestoda</taxon>
        <taxon>Cyclophyllidea</taxon>
        <taxon>Taeniidae</taxon>
        <taxon>Echinococcus</taxon>
        <taxon>Echinococcus granulosus group</taxon>
    </lineage>
</organism>
<reference evidence="16 17" key="1">
    <citation type="journal article" date="2013" name="Nat. Genet.">
        <title>The genome of the hydatid tapeworm Echinococcus granulosus.</title>
        <authorList>
            <person name="Zheng H."/>
            <person name="Zhang W."/>
            <person name="Zhang L."/>
            <person name="Zhang Z."/>
            <person name="Li J."/>
            <person name="Lu G."/>
            <person name="Zhu Y."/>
            <person name="Wang Y."/>
            <person name="Huang Y."/>
            <person name="Liu J."/>
            <person name="Kang H."/>
            <person name="Chen J."/>
            <person name="Wang L."/>
            <person name="Chen A."/>
            <person name="Yu S."/>
            <person name="Gao Z."/>
            <person name="Jin L."/>
            <person name="Gu W."/>
            <person name="Wang Z."/>
            <person name="Zhao L."/>
            <person name="Shi B."/>
            <person name="Wen H."/>
            <person name="Lin R."/>
            <person name="Jones M.K."/>
            <person name="Brejova B."/>
            <person name="Vinar T."/>
            <person name="Zhao G."/>
            <person name="McManus D.P."/>
            <person name="Chen Z."/>
            <person name="Zhou Y."/>
            <person name="Wang S."/>
        </authorList>
    </citation>
    <scope>NUCLEOTIDE SEQUENCE [LARGE SCALE GENOMIC DNA]</scope>
</reference>
<dbReference type="InterPro" id="IPR018359">
    <property type="entry name" value="Bromodomain_CS"/>
</dbReference>
<dbReference type="Pfam" id="PF00439">
    <property type="entry name" value="Bromodomain"/>
    <property type="match status" value="1"/>
</dbReference>
<dbReference type="Pfam" id="PF00176">
    <property type="entry name" value="SNF2-rel_dom"/>
    <property type="match status" value="1"/>
</dbReference>
<keyword evidence="6" id="KW-0804">Transcription</keyword>
<evidence type="ECO:0000256" key="10">
    <source>
        <dbReference type="SAM" id="MobiDB-lite"/>
    </source>
</evidence>
<dbReference type="GO" id="GO:0005524">
    <property type="term" value="F:ATP binding"/>
    <property type="evidence" value="ECO:0007669"/>
    <property type="project" value="InterPro"/>
</dbReference>
<dbReference type="InterPro" id="IPR037259">
    <property type="entry name" value="BRK_sf"/>
</dbReference>
<protein>
    <submittedName>
        <fullName evidence="16">Transcription activator BRG1</fullName>
    </submittedName>
</protein>
<feature type="compositionally biased region" description="Low complexity" evidence="10">
    <location>
        <begin position="20"/>
        <end position="30"/>
    </location>
</feature>
<dbReference type="SMART" id="SM00297">
    <property type="entry name" value="BROMO"/>
    <property type="match status" value="1"/>
</dbReference>
<evidence type="ECO:0000259" key="13">
    <source>
        <dbReference type="PROSITE" id="PS51194"/>
    </source>
</evidence>
<dbReference type="InterPro" id="IPR036427">
    <property type="entry name" value="Bromodomain-like_sf"/>
</dbReference>
<dbReference type="Proteomes" id="UP000019149">
    <property type="component" value="Unassembled WGS sequence"/>
</dbReference>
<name>W6UQZ4_ECHGR</name>
<feature type="region of interest" description="Disordered" evidence="10">
    <location>
        <begin position="198"/>
        <end position="257"/>
    </location>
</feature>
<feature type="compositionally biased region" description="Pro residues" evidence="10">
    <location>
        <begin position="45"/>
        <end position="56"/>
    </location>
</feature>
<evidence type="ECO:0000256" key="5">
    <source>
        <dbReference type="ARBA" id="ARBA00023159"/>
    </source>
</evidence>
<feature type="compositionally biased region" description="Basic residues" evidence="10">
    <location>
        <begin position="1327"/>
        <end position="1337"/>
    </location>
</feature>
<dbReference type="EMBL" id="APAU02000008">
    <property type="protein sequence ID" value="EUB63116.1"/>
    <property type="molecule type" value="Genomic_DNA"/>
</dbReference>
<dbReference type="Gene3D" id="3.40.50.10810">
    <property type="entry name" value="Tandem AAA-ATPase domain"/>
    <property type="match status" value="1"/>
</dbReference>
<dbReference type="PROSITE" id="PS50014">
    <property type="entry name" value="BROMODOMAIN_2"/>
    <property type="match status" value="1"/>
</dbReference>
<feature type="compositionally biased region" description="Low complexity" evidence="10">
    <location>
        <begin position="218"/>
        <end position="231"/>
    </location>
</feature>
<dbReference type="SUPFAM" id="SSF160481">
    <property type="entry name" value="BRK domain-like"/>
    <property type="match status" value="1"/>
</dbReference>
<feature type="domain" description="Helicase ATP-binding" evidence="12">
    <location>
        <begin position="708"/>
        <end position="881"/>
    </location>
</feature>
<dbReference type="SUPFAM" id="SSF52540">
    <property type="entry name" value="P-loop containing nucleoside triphosphate hydrolases"/>
    <property type="match status" value="2"/>
</dbReference>
<dbReference type="GO" id="GO:0006355">
    <property type="term" value="P:regulation of DNA-templated transcription"/>
    <property type="evidence" value="ECO:0007669"/>
    <property type="project" value="InterPro"/>
</dbReference>
<evidence type="ECO:0000256" key="6">
    <source>
        <dbReference type="ARBA" id="ARBA00023163"/>
    </source>
</evidence>
<dbReference type="PRINTS" id="PR00503">
    <property type="entry name" value="BROMODOMAIN"/>
</dbReference>
<dbReference type="SMART" id="SM00951">
    <property type="entry name" value="QLQ"/>
    <property type="match status" value="1"/>
</dbReference>
<dbReference type="Pfam" id="PF14619">
    <property type="entry name" value="SnAC"/>
    <property type="match status" value="1"/>
</dbReference>
<dbReference type="GO" id="GO:0005634">
    <property type="term" value="C:nucleus"/>
    <property type="evidence" value="ECO:0007669"/>
    <property type="project" value="UniProtKB-SubCell"/>
</dbReference>
<dbReference type="Pfam" id="PF08880">
    <property type="entry name" value="QLQ"/>
    <property type="match status" value="1"/>
</dbReference>
<feature type="compositionally biased region" description="Acidic residues" evidence="10">
    <location>
        <begin position="1500"/>
        <end position="1513"/>
    </location>
</feature>
<dbReference type="Pfam" id="PF00271">
    <property type="entry name" value="Helicase_C"/>
    <property type="match status" value="1"/>
</dbReference>
<dbReference type="GO" id="GO:0042393">
    <property type="term" value="F:histone binding"/>
    <property type="evidence" value="ECO:0007669"/>
    <property type="project" value="InterPro"/>
</dbReference>
<feature type="region of interest" description="Disordered" evidence="10">
    <location>
        <begin position="1496"/>
        <end position="1585"/>
    </location>
</feature>
<dbReference type="RefSeq" id="XP_024354312.1">
    <property type="nucleotide sequence ID" value="XM_024491169.1"/>
</dbReference>
<evidence type="ECO:0000259" key="12">
    <source>
        <dbReference type="PROSITE" id="PS51192"/>
    </source>
</evidence>
<dbReference type="SMART" id="SM00573">
    <property type="entry name" value="HSA"/>
    <property type="match status" value="1"/>
</dbReference>
<dbReference type="SMART" id="SM00487">
    <property type="entry name" value="DEXDc"/>
    <property type="match status" value="1"/>
</dbReference>
<accession>W6UQZ4</accession>